<sequence length="444" mass="50789">MDHNAHSPIARCLEKMQYKWEKATASNPSWQIACWQMGEDEAEMLNAFCQIESSVQGSMPELFVVLLTPFQDVETFSADLIKDWLKMWVESGQVSASDWGFDYFSQEIQHTQNADSLLIELLNRFYQVYGSAQQPLVLGLIPRLLSHVEGYTIWIKTILPQLHSGIRLMVVEQLNTPLFKQIQKKFRDTYLHIPCGDLNVAQALEEAATSGDPNQPEIQFRQCLFQMGKGTASNNQQQVEEWGEKALLAAQKSGSQSMMATAYLVYAGFLMHFGKETAIQSLLDRGIQIARAAIKSTDPAIVPVLLQLYGYKSAWYSMSAQRSKAAEWMSRQGELAQEHQLYFQAMLAYYRTAALYKQNGNSEPVGIFTQKGYQMSLQVDDEILKTSDFLLLGNDYYEQCRQEKHFEESDQIHQRLTRLYGLDWQELLYAQSEKGKYIALQPQI</sequence>
<evidence type="ECO:0000313" key="2">
    <source>
        <dbReference type="Proteomes" id="UP001228581"/>
    </source>
</evidence>
<accession>A0ABT7CIS5</accession>
<evidence type="ECO:0008006" key="3">
    <source>
        <dbReference type="Google" id="ProtNLM"/>
    </source>
</evidence>
<organism evidence="1 2">
    <name type="scientific">Xanthocytophaga flava</name>
    <dbReference type="NCBI Taxonomy" id="3048013"/>
    <lineage>
        <taxon>Bacteria</taxon>
        <taxon>Pseudomonadati</taxon>
        <taxon>Bacteroidota</taxon>
        <taxon>Cytophagia</taxon>
        <taxon>Cytophagales</taxon>
        <taxon>Rhodocytophagaceae</taxon>
        <taxon>Xanthocytophaga</taxon>
    </lineage>
</organism>
<name>A0ABT7CIS5_9BACT</name>
<keyword evidence="2" id="KW-1185">Reference proteome</keyword>
<dbReference type="Proteomes" id="UP001228581">
    <property type="component" value="Unassembled WGS sequence"/>
</dbReference>
<dbReference type="EMBL" id="JASJOT010000006">
    <property type="protein sequence ID" value="MDJ1493624.1"/>
    <property type="molecule type" value="Genomic_DNA"/>
</dbReference>
<reference evidence="1 2" key="1">
    <citation type="submission" date="2023-05" db="EMBL/GenBank/DDBJ databases">
        <authorList>
            <person name="Zhang X."/>
        </authorList>
    </citation>
    <scope>NUCLEOTIDE SEQUENCE [LARGE SCALE GENOMIC DNA]</scope>
    <source>
        <strain evidence="1 2">DM2B3-1</strain>
    </source>
</reference>
<gene>
    <name evidence="1" type="ORF">QNI19_11830</name>
</gene>
<protein>
    <recommendedName>
        <fullName evidence="3">DUF4034 domain-containing protein</fullName>
    </recommendedName>
</protein>
<comment type="caution">
    <text evidence="1">The sequence shown here is derived from an EMBL/GenBank/DDBJ whole genome shotgun (WGS) entry which is preliminary data.</text>
</comment>
<evidence type="ECO:0000313" key="1">
    <source>
        <dbReference type="EMBL" id="MDJ1493624.1"/>
    </source>
</evidence>
<dbReference type="RefSeq" id="WP_313995966.1">
    <property type="nucleotide sequence ID" value="NZ_JASJOT010000006.1"/>
</dbReference>
<proteinExistence type="predicted"/>